<protein>
    <submittedName>
        <fullName evidence="2">Uncharacterized protein</fullName>
    </submittedName>
</protein>
<feature type="region of interest" description="Disordered" evidence="1">
    <location>
        <begin position="238"/>
        <end position="258"/>
    </location>
</feature>
<feature type="compositionally biased region" description="Low complexity" evidence="1">
    <location>
        <begin position="238"/>
        <end position="249"/>
    </location>
</feature>
<feature type="compositionally biased region" description="Low complexity" evidence="1">
    <location>
        <begin position="440"/>
        <end position="450"/>
    </location>
</feature>
<dbReference type="OrthoDB" id="4187154at2759"/>
<evidence type="ECO:0000256" key="1">
    <source>
        <dbReference type="SAM" id="MobiDB-lite"/>
    </source>
</evidence>
<dbReference type="EMBL" id="KV878240">
    <property type="protein sequence ID" value="OJZ87167.1"/>
    <property type="molecule type" value="Genomic_DNA"/>
</dbReference>
<proteinExistence type="predicted"/>
<sequence>MVLTIDLGGDRLSSLNSTIDLDIHASAQVLIPENTGLTDAACIEKLLKSQDLWVFQTPELKLYISVNIDASIVLSASTFASSVGEMMCSSKLWSDLGLVALFRSYSHLHYGDVTSFKLIIGIQRDLSQSKTKPTRKTTLFDYLDDIHPPDYIKTVYLSTVNASMTFTPKNETAQLYILNADSLANPDSVVGDYCYMNYIIKSTQDAISFDPQPDLYTNNSDNTQTTSFIDELEGLLESEQSSPLPTPTEESFEKISPNEQREQLNNLFTISLEALLFGRTAPSNQSDLQSKKRQPLSQLAPSVFNPNYHREMSQRSTLIPSITKSLSSILKLRNHQSLQSKLGKLNNRNTLHPTGVNIDTNSVRNTISASLFRIAQKQLYMPQASRKLRFQASSPNPQCKDQPSPVEGKMYGEPGYSSDGEEELLGLSEPDESSSCAMLSTTTAAAPSSSCGSLPFSQDDYEDDDDDIMSDRSDEDDIIPTLFSDDMVEFEGFGDDHDDDDMLCSSF</sequence>
<dbReference type="VEuPathDB" id="FungiDB:ASPFODRAFT_31869"/>
<feature type="compositionally biased region" description="Acidic residues" evidence="1">
    <location>
        <begin position="419"/>
        <end position="432"/>
    </location>
</feature>
<evidence type="ECO:0000313" key="2">
    <source>
        <dbReference type="EMBL" id="OJZ87167.1"/>
    </source>
</evidence>
<dbReference type="Proteomes" id="UP000184063">
    <property type="component" value="Unassembled WGS sequence"/>
</dbReference>
<feature type="compositionally biased region" description="Acidic residues" evidence="1">
    <location>
        <begin position="459"/>
        <end position="475"/>
    </location>
</feature>
<accession>A0A1M3TK41</accession>
<evidence type="ECO:0000313" key="3">
    <source>
        <dbReference type="Proteomes" id="UP000184063"/>
    </source>
</evidence>
<dbReference type="AlphaFoldDB" id="A0A1M3TK41"/>
<reference evidence="3" key="1">
    <citation type="journal article" date="2017" name="Genome Biol.">
        <title>Comparative genomics reveals high biological diversity and specific adaptations in the industrially and medically important fungal genus Aspergillus.</title>
        <authorList>
            <person name="de Vries R.P."/>
            <person name="Riley R."/>
            <person name="Wiebenga A."/>
            <person name="Aguilar-Osorio G."/>
            <person name="Amillis S."/>
            <person name="Uchima C.A."/>
            <person name="Anderluh G."/>
            <person name="Asadollahi M."/>
            <person name="Askin M."/>
            <person name="Barry K."/>
            <person name="Battaglia E."/>
            <person name="Bayram O."/>
            <person name="Benocci T."/>
            <person name="Braus-Stromeyer S.A."/>
            <person name="Caldana C."/>
            <person name="Canovas D."/>
            <person name="Cerqueira G.C."/>
            <person name="Chen F."/>
            <person name="Chen W."/>
            <person name="Choi C."/>
            <person name="Clum A."/>
            <person name="Dos Santos R.A."/>
            <person name="Damasio A.R."/>
            <person name="Diallinas G."/>
            <person name="Emri T."/>
            <person name="Fekete E."/>
            <person name="Flipphi M."/>
            <person name="Freyberg S."/>
            <person name="Gallo A."/>
            <person name="Gournas C."/>
            <person name="Habgood R."/>
            <person name="Hainaut M."/>
            <person name="Harispe M.L."/>
            <person name="Henrissat B."/>
            <person name="Hilden K.S."/>
            <person name="Hope R."/>
            <person name="Hossain A."/>
            <person name="Karabika E."/>
            <person name="Karaffa L."/>
            <person name="Karanyi Z."/>
            <person name="Krasevec N."/>
            <person name="Kuo A."/>
            <person name="Kusch H."/>
            <person name="LaButti K."/>
            <person name="Lagendijk E.L."/>
            <person name="Lapidus A."/>
            <person name="Levasseur A."/>
            <person name="Lindquist E."/>
            <person name="Lipzen A."/>
            <person name="Logrieco A.F."/>
            <person name="MacCabe A."/>
            <person name="Maekelae M.R."/>
            <person name="Malavazi I."/>
            <person name="Melin P."/>
            <person name="Meyer V."/>
            <person name="Mielnichuk N."/>
            <person name="Miskei M."/>
            <person name="Molnar A.P."/>
            <person name="Mule G."/>
            <person name="Ngan C.Y."/>
            <person name="Orejas M."/>
            <person name="Orosz E."/>
            <person name="Ouedraogo J.P."/>
            <person name="Overkamp K.M."/>
            <person name="Park H.-S."/>
            <person name="Perrone G."/>
            <person name="Piumi F."/>
            <person name="Punt P.J."/>
            <person name="Ram A.F."/>
            <person name="Ramon A."/>
            <person name="Rauscher S."/>
            <person name="Record E."/>
            <person name="Riano-Pachon D.M."/>
            <person name="Robert V."/>
            <person name="Roehrig J."/>
            <person name="Ruller R."/>
            <person name="Salamov A."/>
            <person name="Salih N.S."/>
            <person name="Samson R.A."/>
            <person name="Sandor E."/>
            <person name="Sanguinetti M."/>
            <person name="Schuetze T."/>
            <person name="Sepcic K."/>
            <person name="Shelest E."/>
            <person name="Sherlock G."/>
            <person name="Sophianopoulou V."/>
            <person name="Squina F.M."/>
            <person name="Sun H."/>
            <person name="Susca A."/>
            <person name="Todd R.B."/>
            <person name="Tsang A."/>
            <person name="Unkles S.E."/>
            <person name="van de Wiele N."/>
            <person name="van Rossen-Uffink D."/>
            <person name="Oliveira J.V."/>
            <person name="Vesth T.C."/>
            <person name="Visser J."/>
            <person name="Yu J.-H."/>
            <person name="Zhou M."/>
            <person name="Andersen M.R."/>
            <person name="Archer D.B."/>
            <person name="Baker S.E."/>
            <person name="Benoit I."/>
            <person name="Brakhage A.A."/>
            <person name="Braus G.H."/>
            <person name="Fischer R."/>
            <person name="Frisvad J.C."/>
            <person name="Goldman G.H."/>
            <person name="Houbraken J."/>
            <person name="Oakley B."/>
            <person name="Pocsi I."/>
            <person name="Scazzocchio C."/>
            <person name="Seiboth B."/>
            <person name="vanKuyk P.A."/>
            <person name="Wortman J."/>
            <person name="Dyer P.S."/>
            <person name="Grigoriev I.V."/>
        </authorList>
    </citation>
    <scope>NUCLEOTIDE SEQUENCE [LARGE SCALE GENOMIC DNA]</scope>
    <source>
        <strain evidence="3">CBS 106.47</strain>
    </source>
</reference>
<gene>
    <name evidence="2" type="ORF">ASPFODRAFT_31869</name>
</gene>
<feature type="compositionally biased region" description="Polar residues" evidence="1">
    <location>
        <begin position="391"/>
        <end position="401"/>
    </location>
</feature>
<feature type="region of interest" description="Disordered" evidence="1">
    <location>
        <begin position="389"/>
        <end position="475"/>
    </location>
</feature>
<organism evidence="2 3">
    <name type="scientific">Aspergillus luchuensis (strain CBS 106.47)</name>
    <dbReference type="NCBI Taxonomy" id="1137211"/>
    <lineage>
        <taxon>Eukaryota</taxon>
        <taxon>Fungi</taxon>
        <taxon>Dikarya</taxon>
        <taxon>Ascomycota</taxon>
        <taxon>Pezizomycotina</taxon>
        <taxon>Eurotiomycetes</taxon>
        <taxon>Eurotiomycetidae</taxon>
        <taxon>Eurotiales</taxon>
        <taxon>Aspergillaceae</taxon>
        <taxon>Aspergillus</taxon>
        <taxon>Aspergillus subgen. Circumdati</taxon>
    </lineage>
</organism>
<name>A0A1M3TK41_ASPLC</name>